<dbReference type="EMBL" id="WKRD01000007">
    <property type="protein sequence ID" value="MSC57744.1"/>
    <property type="molecule type" value="Genomic_DNA"/>
</dbReference>
<feature type="domain" description="HTH cro/C1-type" evidence="2">
    <location>
        <begin position="5"/>
        <end position="60"/>
    </location>
</feature>
<evidence type="ECO:0000256" key="1">
    <source>
        <dbReference type="ARBA" id="ARBA00023125"/>
    </source>
</evidence>
<dbReference type="RefSeq" id="WP_154300982.1">
    <property type="nucleotide sequence ID" value="NZ_WKRD01000007.1"/>
</dbReference>
<dbReference type="GO" id="GO:0003677">
    <property type="term" value="F:DNA binding"/>
    <property type="evidence" value="ECO:0007669"/>
    <property type="project" value="UniProtKB-KW"/>
</dbReference>
<dbReference type="PANTHER" id="PTHR46797">
    <property type="entry name" value="HTH-TYPE TRANSCRIPTIONAL REGULATOR"/>
    <property type="match status" value="1"/>
</dbReference>
<dbReference type="PANTHER" id="PTHR46797:SF1">
    <property type="entry name" value="METHYLPHOSPHONATE SYNTHASE"/>
    <property type="match status" value="1"/>
</dbReference>
<dbReference type="InterPro" id="IPR010982">
    <property type="entry name" value="Lambda_DNA-bd_dom_sf"/>
</dbReference>
<evidence type="ECO:0000313" key="4">
    <source>
        <dbReference type="Proteomes" id="UP000481964"/>
    </source>
</evidence>
<dbReference type="GO" id="GO:0003700">
    <property type="term" value="F:DNA-binding transcription factor activity"/>
    <property type="evidence" value="ECO:0007669"/>
    <property type="project" value="TreeGrafter"/>
</dbReference>
<dbReference type="SMART" id="SM00530">
    <property type="entry name" value="HTH_XRE"/>
    <property type="match status" value="1"/>
</dbReference>
<comment type="caution">
    <text evidence="3">The sequence shown here is derived from an EMBL/GenBank/DDBJ whole genome shotgun (WGS) entry which is preliminary data.</text>
</comment>
<accession>A0A7C9H3W9</accession>
<dbReference type="InterPro" id="IPR001387">
    <property type="entry name" value="Cro/C1-type_HTH"/>
</dbReference>
<dbReference type="PROSITE" id="PS50943">
    <property type="entry name" value="HTH_CROC1"/>
    <property type="match status" value="1"/>
</dbReference>
<dbReference type="CDD" id="cd00093">
    <property type="entry name" value="HTH_XRE"/>
    <property type="match status" value="1"/>
</dbReference>
<gene>
    <name evidence="3" type="ORF">GKE48_09870</name>
</gene>
<reference evidence="3 4" key="1">
    <citation type="journal article" date="2019" name="Nat. Med.">
        <title>A library of human gut bacterial isolates paired with longitudinal multiomics data enables mechanistic microbiome research.</title>
        <authorList>
            <person name="Poyet M."/>
            <person name="Groussin M."/>
            <person name="Gibbons S.M."/>
            <person name="Avila-Pacheco J."/>
            <person name="Jiang X."/>
            <person name="Kearney S.M."/>
            <person name="Perrotta A.R."/>
            <person name="Berdy B."/>
            <person name="Zhao S."/>
            <person name="Lieberman T.D."/>
            <person name="Swanson P.K."/>
            <person name="Smith M."/>
            <person name="Roesemann S."/>
            <person name="Alexander J.E."/>
            <person name="Rich S.A."/>
            <person name="Livny J."/>
            <person name="Vlamakis H."/>
            <person name="Clish C."/>
            <person name="Bullock K."/>
            <person name="Deik A."/>
            <person name="Scott J."/>
            <person name="Pierce K.A."/>
            <person name="Xavier R.J."/>
            <person name="Alm E.J."/>
        </authorList>
    </citation>
    <scope>NUCLEOTIDE SEQUENCE [LARGE SCALE GENOMIC DNA]</scope>
    <source>
        <strain evidence="3 4">BIOML-A1</strain>
    </source>
</reference>
<dbReference type="Proteomes" id="UP000481964">
    <property type="component" value="Unassembled WGS sequence"/>
</dbReference>
<dbReference type="SUPFAM" id="SSF47413">
    <property type="entry name" value="lambda repressor-like DNA-binding domains"/>
    <property type="match status" value="1"/>
</dbReference>
<protein>
    <submittedName>
        <fullName evidence="3">Helix-turn-helix domain-containing protein</fullName>
    </submittedName>
</protein>
<evidence type="ECO:0000259" key="2">
    <source>
        <dbReference type="PROSITE" id="PS50943"/>
    </source>
</evidence>
<name>A0A7C9H3W9_9FIRM</name>
<organism evidence="3 4">
    <name type="scientific">Lachnospira eligens</name>
    <dbReference type="NCBI Taxonomy" id="39485"/>
    <lineage>
        <taxon>Bacteria</taxon>
        <taxon>Bacillati</taxon>
        <taxon>Bacillota</taxon>
        <taxon>Clostridia</taxon>
        <taxon>Lachnospirales</taxon>
        <taxon>Lachnospiraceae</taxon>
        <taxon>Lachnospira</taxon>
    </lineage>
</organism>
<sequence>MTYNLWQIRTAKGYSLRELEELSGVSKTTINNIENGKANPTIETLRLLAAALEVELFDLLKL</sequence>
<keyword evidence="1" id="KW-0238">DNA-binding</keyword>
<evidence type="ECO:0000313" key="3">
    <source>
        <dbReference type="EMBL" id="MSC57744.1"/>
    </source>
</evidence>
<dbReference type="InterPro" id="IPR050807">
    <property type="entry name" value="TransReg_Diox_bact_type"/>
</dbReference>
<dbReference type="Gene3D" id="1.10.260.40">
    <property type="entry name" value="lambda repressor-like DNA-binding domains"/>
    <property type="match status" value="1"/>
</dbReference>
<proteinExistence type="predicted"/>
<dbReference type="GO" id="GO:0005829">
    <property type="term" value="C:cytosol"/>
    <property type="evidence" value="ECO:0007669"/>
    <property type="project" value="TreeGrafter"/>
</dbReference>
<dbReference type="Pfam" id="PF01381">
    <property type="entry name" value="HTH_3"/>
    <property type="match status" value="1"/>
</dbReference>
<dbReference type="AlphaFoldDB" id="A0A7C9H3W9"/>